<dbReference type="GO" id="GO:0006313">
    <property type="term" value="P:DNA transposition"/>
    <property type="evidence" value="ECO:0007669"/>
    <property type="project" value="InterPro"/>
</dbReference>
<dbReference type="AlphaFoldDB" id="A0A6L2ZNR5"/>
<evidence type="ECO:0000256" key="1">
    <source>
        <dbReference type="ARBA" id="ARBA00010075"/>
    </source>
</evidence>
<dbReference type="GO" id="GO:0003677">
    <property type="term" value="F:DNA binding"/>
    <property type="evidence" value="ECO:0007669"/>
    <property type="project" value="InterPro"/>
</dbReference>
<accession>A0A6L2ZNR5</accession>
<dbReference type="RefSeq" id="WP_176488134.1">
    <property type="nucleotide sequence ID" value="NZ_BLXO01000004.1"/>
</dbReference>
<dbReference type="Pfam" id="PF13808">
    <property type="entry name" value="DDE_Tnp_1_assoc"/>
    <property type="match status" value="1"/>
</dbReference>
<dbReference type="GO" id="GO:0004803">
    <property type="term" value="F:transposase activity"/>
    <property type="evidence" value="ECO:0007669"/>
    <property type="project" value="InterPro"/>
</dbReference>
<dbReference type="InterPro" id="IPR002559">
    <property type="entry name" value="Transposase_11"/>
</dbReference>
<dbReference type="Proteomes" id="UP000504714">
    <property type="component" value="Unassembled WGS sequence"/>
</dbReference>
<evidence type="ECO:0000259" key="3">
    <source>
        <dbReference type="Pfam" id="PF13808"/>
    </source>
</evidence>
<evidence type="ECO:0000313" key="4">
    <source>
        <dbReference type="EMBL" id="GFN46487.1"/>
    </source>
</evidence>
<protein>
    <submittedName>
        <fullName evidence="4">Transposase IS4 family protein</fullName>
    </submittedName>
</protein>
<dbReference type="PANTHER" id="PTHR30298:SF0">
    <property type="entry name" value="PROTEIN YBFL-RELATED"/>
    <property type="match status" value="1"/>
</dbReference>
<dbReference type="Pfam" id="PF01609">
    <property type="entry name" value="DDE_Tnp_1"/>
    <property type="match status" value="1"/>
</dbReference>
<evidence type="ECO:0000313" key="5">
    <source>
        <dbReference type="Proteomes" id="UP000504714"/>
    </source>
</evidence>
<gene>
    <name evidence="4" type="ORF">RINTU1_21360</name>
</gene>
<proteinExistence type="inferred from homology"/>
<sequence length="369" mass="41708">MPDVTDFLNQFSDPRAENKVTYPLSSLLFMSICSVCSGAETWGQIITWSETHKAWLNNYVDMSQGIPSYSTIRRLFTLIKPADFQLLLRGIVDSHHPVRKPEDHVAIDGKTLRGSHCHAKIVTAMQMVSAFSVENRLTLSEVKTNSKSNEITAIPVLLALLELEGATVSIDAIGCNDTVINAILAQDADYIVGLKRNQPSLYQAVLNYASEKGNKINTLVSDSFDDGHGRCIRRRYFTFALPDSICAKGPAKLKTCVAVESIVSQQHSPKVNANWRYYITDHDASHPGLPGYVRKHWEIESYHWLLDVHLNDDNDKKYEENSAENFARMRRFLLNLVNSKPQKGKKESVRTRLKRISWDREALVELLFG</sequence>
<dbReference type="InterPro" id="IPR047647">
    <property type="entry name" value="ISAs1_transpos"/>
</dbReference>
<dbReference type="InterPro" id="IPR051698">
    <property type="entry name" value="Transposase_11-like"/>
</dbReference>
<dbReference type="InterPro" id="IPR032806">
    <property type="entry name" value="YbfD_N"/>
</dbReference>
<name>A0A6L2ZNR5_9ENTR</name>
<comment type="caution">
    <text evidence="4">The sequence shown here is derived from an EMBL/GenBank/DDBJ whole genome shotgun (WGS) entry which is preliminary data.</text>
</comment>
<feature type="domain" description="H repeat-associated protein N-terminal" evidence="3">
    <location>
        <begin position="6"/>
        <end position="88"/>
    </location>
</feature>
<dbReference type="PANTHER" id="PTHR30298">
    <property type="entry name" value="H REPEAT-ASSOCIATED PREDICTED TRANSPOSASE"/>
    <property type="match status" value="1"/>
</dbReference>
<reference evidence="4 5" key="1">
    <citation type="submission" date="2020-06" db="EMBL/GenBank/DDBJ databases">
        <title>The genome sequence of Candidatus Regiella insecticola strain Tut.</title>
        <authorList>
            <person name="Nikoh N."/>
            <person name="Tsuchida T."/>
            <person name="Koga R."/>
            <person name="Oshima K."/>
            <person name="Hattori M."/>
            <person name="Fukatsu T."/>
        </authorList>
    </citation>
    <scope>NUCLEOTIDE SEQUENCE [LARGE SCALE GENOMIC DNA]</scope>
    <source>
        <strain evidence="4 5">Tut</strain>
    </source>
</reference>
<dbReference type="NCBIfam" id="NF033564">
    <property type="entry name" value="transpos_ISAs1"/>
    <property type="match status" value="1"/>
</dbReference>
<feature type="domain" description="Transposase IS4-like" evidence="2">
    <location>
        <begin position="101"/>
        <end position="336"/>
    </location>
</feature>
<comment type="similarity">
    <text evidence="1">Belongs to the transposase 11 family.</text>
</comment>
<organism evidence="4 5">
    <name type="scientific">Candidatus Regiella insecticola</name>
    <dbReference type="NCBI Taxonomy" id="138073"/>
    <lineage>
        <taxon>Bacteria</taxon>
        <taxon>Pseudomonadati</taxon>
        <taxon>Pseudomonadota</taxon>
        <taxon>Gammaproteobacteria</taxon>
        <taxon>Enterobacterales</taxon>
        <taxon>Enterobacteriaceae</taxon>
        <taxon>aphid secondary symbionts</taxon>
        <taxon>Candidatus Regiella</taxon>
    </lineage>
</organism>
<evidence type="ECO:0000259" key="2">
    <source>
        <dbReference type="Pfam" id="PF01609"/>
    </source>
</evidence>
<dbReference type="EMBL" id="BLXO01000004">
    <property type="protein sequence ID" value="GFN46487.1"/>
    <property type="molecule type" value="Genomic_DNA"/>
</dbReference>